<dbReference type="Proteomes" id="UP001367508">
    <property type="component" value="Unassembled WGS sequence"/>
</dbReference>
<accession>A0AAN9L4A3</accession>
<dbReference type="EMBL" id="JAYMYQ010000005">
    <property type="protein sequence ID" value="KAK7328481.1"/>
    <property type="molecule type" value="Genomic_DNA"/>
</dbReference>
<sequence length="243" mass="27697">MARMEYRNRLAQNADMVQPVLEKRRCGPPDSYKAQLILEKQRCGPPDSSPIEAGSSFLCTNRISKGPIRCLRNYIASVPPRKFRHLLSRTTPELLIRKSAHPTECDAAWSFFDGFGNAKFVVHVVASTSRRFPYNLDHLDAMLELNSYESASLETEDQSALKRLRAYLEIQRLDGGVFLDFNRVERVLAEVIKAETILLVIGLLLFSSIGDVERFLPLSRIRFFRNNPRILFHLDSSSAPSLR</sequence>
<gene>
    <name evidence="1" type="ORF">VNO77_22590</name>
</gene>
<reference evidence="1 2" key="1">
    <citation type="submission" date="2024-01" db="EMBL/GenBank/DDBJ databases">
        <title>The genomes of 5 underutilized Papilionoideae crops provide insights into root nodulation and disease resistanc.</title>
        <authorList>
            <person name="Jiang F."/>
        </authorList>
    </citation>
    <scope>NUCLEOTIDE SEQUENCE [LARGE SCALE GENOMIC DNA]</scope>
    <source>
        <strain evidence="1">LVBAO_FW01</strain>
        <tissue evidence="1">Leaves</tissue>
    </source>
</reference>
<organism evidence="1 2">
    <name type="scientific">Canavalia gladiata</name>
    <name type="common">Sword bean</name>
    <name type="synonym">Dolichos gladiatus</name>
    <dbReference type="NCBI Taxonomy" id="3824"/>
    <lineage>
        <taxon>Eukaryota</taxon>
        <taxon>Viridiplantae</taxon>
        <taxon>Streptophyta</taxon>
        <taxon>Embryophyta</taxon>
        <taxon>Tracheophyta</taxon>
        <taxon>Spermatophyta</taxon>
        <taxon>Magnoliopsida</taxon>
        <taxon>eudicotyledons</taxon>
        <taxon>Gunneridae</taxon>
        <taxon>Pentapetalae</taxon>
        <taxon>rosids</taxon>
        <taxon>fabids</taxon>
        <taxon>Fabales</taxon>
        <taxon>Fabaceae</taxon>
        <taxon>Papilionoideae</taxon>
        <taxon>50 kb inversion clade</taxon>
        <taxon>NPAAA clade</taxon>
        <taxon>indigoferoid/millettioid clade</taxon>
        <taxon>Phaseoleae</taxon>
        <taxon>Canavalia</taxon>
    </lineage>
</organism>
<protein>
    <submittedName>
        <fullName evidence="1">Uncharacterized protein</fullName>
    </submittedName>
</protein>
<comment type="caution">
    <text evidence="1">The sequence shown here is derived from an EMBL/GenBank/DDBJ whole genome shotgun (WGS) entry which is preliminary data.</text>
</comment>
<keyword evidence="2" id="KW-1185">Reference proteome</keyword>
<dbReference type="AlphaFoldDB" id="A0AAN9L4A3"/>
<proteinExistence type="predicted"/>
<evidence type="ECO:0000313" key="2">
    <source>
        <dbReference type="Proteomes" id="UP001367508"/>
    </source>
</evidence>
<evidence type="ECO:0000313" key="1">
    <source>
        <dbReference type="EMBL" id="KAK7328481.1"/>
    </source>
</evidence>
<name>A0AAN9L4A3_CANGL</name>